<evidence type="ECO:0000313" key="1">
    <source>
        <dbReference type="EMBL" id="KKI51174.1"/>
    </source>
</evidence>
<dbReference type="Proteomes" id="UP000034076">
    <property type="component" value="Unassembled WGS sequence"/>
</dbReference>
<name>A0A0M2NF67_9FIRM</name>
<dbReference type="STRING" id="270498.CHK_1561"/>
<organism evidence="1 2">
    <name type="scientific">Christensenella hongkongensis</name>
    <dbReference type="NCBI Taxonomy" id="270498"/>
    <lineage>
        <taxon>Bacteria</taxon>
        <taxon>Bacillati</taxon>
        <taxon>Bacillota</taxon>
        <taxon>Clostridia</taxon>
        <taxon>Christensenellales</taxon>
        <taxon>Christensenellaceae</taxon>
        <taxon>Christensenella</taxon>
    </lineage>
</organism>
<proteinExistence type="predicted"/>
<protein>
    <submittedName>
        <fullName evidence="1">Uncharacterized protein</fullName>
    </submittedName>
</protein>
<evidence type="ECO:0000313" key="2">
    <source>
        <dbReference type="Proteomes" id="UP000034076"/>
    </source>
</evidence>
<reference evidence="1 2" key="1">
    <citation type="submission" date="2015-04" db="EMBL/GenBank/DDBJ databases">
        <title>Draft genome sequence of bacteremic isolate Catabacter hongkongensis type strain HKU16T.</title>
        <authorList>
            <person name="Lau S.K."/>
            <person name="Teng J.L."/>
            <person name="Huang Y."/>
            <person name="Curreem S.O."/>
            <person name="Tsui S.K."/>
            <person name="Woo P.C."/>
        </authorList>
    </citation>
    <scope>NUCLEOTIDE SEQUENCE [LARGE SCALE GENOMIC DNA]</scope>
    <source>
        <strain evidence="1 2">HKU16</strain>
    </source>
</reference>
<accession>A0A0M2NF67</accession>
<sequence length="39" mass="4541">MYIYDMYNITPVPYAVNQILFFCARKGEASPLPLSGYMY</sequence>
<dbReference type="EMBL" id="LAYJ01000088">
    <property type="protein sequence ID" value="KKI51174.1"/>
    <property type="molecule type" value="Genomic_DNA"/>
</dbReference>
<dbReference type="AlphaFoldDB" id="A0A0M2NF67"/>
<comment type="caution">
    <text evidence="1">The sequence shown here is derived from an EMBL/GenBank/DDBJ whole genome shotgun (WGS) entry which is preliminary data.</text>
</comment>
<gene>
    <name evidence="1" type="ORF">CHK_1561</name>
</gene>
<keyword evidence="2" id="KW-1185">Reference proteome</keyword>